<organism evidence="1 2">
    <name type="scientific">Nicrophorus vespilloides</name>
    <name type="common">Boreal carrion beetle</name>
    <dbReference type="NCBI Taxonomy" id="110193"/>
    <lineage>
        <taxon>Eukaryota</taxon>
        <taxon>Metazoa</taxon>
        <taxon>Ecdysozoa</taxon>
        <taxon>Arthropoda</taxon>
        <taxon>Hexapoda</taxon>
        <taxon>Insecta</taxon>
        <taxon>Pterygota</taxon>
        <taxon>Neoptera</taxon>
        <taxon>Endopterygota</taxon>
        <taxon>Coleoptera</taxon>
        <taxon>Polyphaga</taxon>
        <taxon>Staphyliniformia</taxon>
        <taxon>Silphidae</taxon>
        <taxon>Nicrophorinae</taxon>
        <taxon>Nicrophorus</taxon>
    </lineage>
</organism>
<dbReference type="RefSeq" id="XP_017776435.1">
    <property type="nucleotide sequence ID" value="XM_017920946.1"/>
</dbReference>
<dbReference type="Proteomes" id="UP000695000">
    <property type="component" value="Unplaced"/>
</dbReference>
<keyword evidence="1" id="KW-1185">Reference proteome</keyword>
<protein>
    <submittedName>
        <fullName evidence="2">Uncharacterized protein LOC108562564</fullName>
    </submittedName>
</protein>
<evidence type="ECO:0000313" key="1">
    <source>
        <dbReference type="Proteomes" id="UP000695000"/>
    </source>
</evidence>
<evidence type="ECO:0000313" key="2">
    <source>
        <dbReference type="RefSeq" id="XP_017776435.1"/>
    </source>
</evidence>
<reference evidence="2" key="1">
    <citation type="submission" date="2025-08" db="UniProtKB">
        <authorList>
            <consortium name="RefSeq"/>
        </authorList>
    </citation>
    <scope>IDENTIFICATION</scope>
    <source>
        <tissue evidence="2">Whole Larva</tissue>
    </source>
</reference>
<sequence length="193" mass="22738">MNVASIFRFKTMHFLIKFREGFNDHKIPFINEEPKSSHEDSVIQLPDLRQILEDFDAQSIYAKIHCDLTDKYNMAKEYYVALAELRKYLVAENKISAGDQGKERVSKMLDEVVSTMITDFTDLTNEKYAVLDEIFFMETNFNWNGNLDDLMKKVDKVVHKPEAIYNQEFEKMCKVHLILEEEVRRLLQIKNGD</sequence>
<gene>
    <name evidence="2" type="primary">LOC108562564</name>
</gene>
<name>A0ABM1MPD5_NICVS</name>
<proteinExistence type="predicted"/>
<accession>A0ABM1MPD5</accession>
<dbReference type="GeneID" id="108562564"/>